<accession>A0A5B7BJY5</accession>
<dbReference type="Gene3D" id="1.25.10.10">
    <property type="entry name" value="Leucine-rich Repeat Variant"/>
    <property type="match status" value="1"/>
</dbReference>
<dbReference type="InterPro" id="IPR016024">
    <property type="entry name" value="ARM-type_fold"/>
</dbReference>
<protein>
    <submittedName>
        <fullName evidence="1">Putative vacuolar protein 8</fullName>
    </submittedName>
</protein>
<dbReference type="InterPro" id="IPR011989">
    <property type="entry name" value="ARM-like"/>
</dbReference>
<reference evidence="1" key="1">
    <citation type="submission" date="2019-08" db="EMBL/GenBank/DDBJ databases">
        <title>Reference gene set and small RNA set construction with multiple tissues from Davidia involucrata Baill.</title>
        <authorList>
            <person name="Yang H."/>
            <person name="Zhou C."/>
            <person name="Li G."/>
            <person name="Wang J."/>
            <person name="Gao P."/>
            <person name="Wang M."/>
            <person name="Wang R."/>
            <person name="Zhao Y."/>
        </authorList>
    </citation>
    <scope>NUCLEOTIDE SEQUENCE</scope>
    <source>
        <tissue evidence="1">Mixed with DoveR01_LX</tissue>
    </source>
</reference>
<dbReference type="EMBL" id="GHES01038019">
    <property type="protein sequence ID" value="MPA68578.1"/>
    <property type="molecule type" value="Transcribed_RNA"/>
</dbReference>
<dbReference type="SUPFAM" id="SSF48371">
    <property type="entry name" value="ARM repeat"/>
    <property type="match status" value="1"/>
</dbReference>
<dbReference type="AlphaFoldDB" id="A0A5B7BJY5"/>
<name>A0A5B7BJY5_DAVIN</name>
<dbReference type="PANTHER" id="PTHR46043">
    <property type="entry name" value="ARM REPEAT SUPERFAMILY PROTEIN"/>
    <property type="match status" value="1"/>
</dbReference>
<evidence type="ECO:0000313" key="1">
    <source>
        <dbReference type="EMBL" id="MPA68578.1"/>
    </source>
</evidence>
<sequence length="102" mass="11407">MVWAFSRVSTVDSCKHVLVVEGVFLINYLIRVLNLRSGLAKEKSFVALHAMSFSKENAIAIGSRRGIASLLEICQWARQASSQAFAAGMLRNLARFHEIRQN</sequence>
<dbReference type="PANTHER" id="PTHR46043:SF13">
    <property type="entry name" value="ARM REPEAT SUPERFAMILY PROTEIN"/>
    <property type="match status" value="1"/>
</dbReference>
<gene>
    <name evidence="1" type="ORF">Din_038019</name>
</gene>
<proteinExistence type="predicted"/>
<organism evidence="1">
    <name type="scientific">Davidia involucrata</name>
    <name type="common">Dove tree</name>
    <dbReference type="NCBI Taxonomy" id="16924"/>
    <lineage>
        <taxon>Eukaryota</taxon>
        <taxon>Viridiplantae</taxon>
        <taxon>Streptophyta</taxon>
        <taxon>Embryophyta</taxon>
        <taxon>Tracheophyta</taxon>
        <taxon>Spermatophyta</taxon>
        <taxon>Magnoliopsida</taxon>
        <taxon>eudicotyledons</taxon>
        <taxon>Gunneridae</taxon>
        <taxon>Pentapetalae</taxon>
        <taxon>asterids</taxon>
        <taxon>Cornales</taxon>
        <taxon>Nyssaceae</taxon>
        <taxon>Davidia</taxon>
    </lineage>
</organism>